<evidence type="ECO:0000259" key="1">
    <source>
        <dbReference type="Pfam" id="PF07603"/>
    </source>
</evidence>
<dbReference type="Proteomes" id="UP000274556">
    <property type="component" value="Unassembled WGS sequence"/>
</dbReference>
<protein>
    <submittedName>
        <fullName evidence="2">Uncharacterized protein DUF1566</fullName>
    </submittedName>
</protein>
<dbReference type="AlphaFoldDB" id="A0A495VG32"/>
<comment type="caution">
    <text evidence="2">The sequence shown here is derived from an EMBL/GenBank/DDBJ whole genome shotgun (WGS) entry which is preliminary data.</text>
</comment>
<evidence type="ECO:0000313" key="3">
    <source>
        <dbReference type="Proteomes" id="UP000274556"/>
    </source>
</evidence>
<organism evidence="2 3">
    <name type="scientific">Thiocapsa rosea</name>
    <dbReference type="NCBI Taxonomy" id="69360"/>
    <lineage>
        <taxon>Bacteria</taxon>
        <taxon>Pseudomonadati</taxon>
        <taxon>Pseudomonadota</taxon>
        <taxon>Gammaproteobacteria</taxon>
        <taxon>Chromatiales</taxon>
        <taxon>Chromatiaceae</taxon>
        <taxon>Thiocapsa</taxon>
    </lineage>
</organism>
<dbReference type="Pfam" id="PF07603">
    <property type="entry name" value="Lcl_C"/>
    <property type="match status" value="1"/>
</dbReference>
<sequence length="268" mass="29431">MNTKFRSYRASATIATSIIFAIAFGSADAALRSCGSGMIYDEEFDLTWLQDANYAQTSGYDSDGLMTWGEAAAWADQLEFAGFSDWRLPSATNRDASVICPNKSYSCNQSEMGHLWYALGGPNLQNVPATCTPRQTCDDASGMYINLSDELNVFFINMQNDNYWLGTEFDENRAYGFNTGRFFDQPPQESFGGRQGYGLKTSQFLSYAWAVRDGDSCPPPPTSTPIPTIGPAMGIIIGVALAGLARRELRSRVRPSKVSDSETKHTDA</sequence>
<proteinExistence type="predicted"/>
<keyword evidence="3" id="KW-1185">Reference proteome</keyword>
<dbReference type="InterPro" id="IPR011460">
    <property type="entry name" value="Lcl_C"/>
</dbReference>
<accession>A0A495VG32</accession>
<reference evidence="2 3" key="1">
    <citation type="submission" date="2018-10" db="EMBL/GenBank/DDBJ databases">
        <title>Genomic Encyclopedia of Archaeal and Bacterial Type Strains, Phase II (KMG-II): from individual species to whole genera.</title>
        <authorList>
            <person name="Goeker M."/>
        </authorList>
    </citation>
    <scope>NUCLEOTIDE SEQUENCE [LARGE SCALE GENOMIC DNA]</scope>
    <source>
        <strain evidence="2 3">DSM 235</strain>
    </source>
</reference>
<evidence type="ECO:0000313" key="2">
    <source>
        <dbReference type="EMBL" id="RKT47405.1"/>
    </source>
</evidence>
<feature type="domain" description="Lcl C-terminal" evidence="1">
    <location>
        <begin position="37"/>
        <end position="200"/>
    </location>
</feature>
<dbReference type="EMBL" id="RBXL01000001">
    <property type="protein sequence ID" value="RKT47405.1"/>
    <property type="molecule type" value="Genomic_DNA"/>
</dbReference>
<gene>
    <name evidence="2" type="ORF">BDD21_4974</name>
</gene>
<name>A0A495VG32_9GAMM</name>